<dbReference type="Proteomes" id="UP000316778">
    <property type="component" value="Unassembled WGS sequence"/>
</dbReference>
<dbReference type="PANTHER" id="PTHR44591:SF3">
    <property type="entry name" value="RESPONSE REGULATORY DOMAIN-CONTAINING PROTEIN"/>
    <property type="match status" value="1"/>
</dbReference>
<name>A0A562T4G4_CHIJA</name>
<evidence type="ECO:0000256" key="1">
    <source>
        <dbReference type="ARBA" id="ARBA00022553"/>
    </source>
</evidence>
<feature type="modified residue" description="4-aspartylphosphate" evidence="2">
    <location>
        <position position="64"/>
    </location>
</feature>
<evidence type="ECO:0000313" key="5">
    <source>
        <dbReference type="Proteomes" id="UP000316778"/>
    </source>
</evidence>
<comment type="caution">
    <text evidence="4">The sequence shown here is derived from an EMBL/GenBank/DDBJ whole genome shotgun (WGS) entry which is preliminary data.</text>
</comment>
<dbReference type="AlphaFoldDB" id="A0A562T4G4"/>
<dbReference type="RefSeq" id="WP_145713353.1">
    <property type="nucleotide sequence ID" value="NZ_BAAAFY010000001.1"/>
</dbReference>
<evidence type="ECO:0000259" key="3">
    <source>
        <dbReference type="PROSITE" id="PS50110"/>
    </source>
</evidence>
<dbReference type="EMBL" id="VLLG01000003">
    <property type="protein sequence ID" value="TWI88263.1"/>
    <property type="molecule type" value="Genomic_DNA"/>
</dbReference>
<evidence type="ECO:0000256" key="2">
    <source>
        <dbReference type="PROSITE-ProRule" id="PRU00169"/>
    </source>
</evidence>
<feature type="domain" description="Response regulatory" evidence="3">
    <location>
        <begin position="12"/>
        <end position="131"/>
    </location>
</feature>
<dbReference type="PROSITE" id="PS50110">
    <property type="entry name" value="RESPONSE_REGULATORY"/>
    <property type="match status" value="1"/>
</dbReference>
<dbReference type="PANTHER" id="PTHR44591">
    <property type="entry name" value="STRESS RESPONSE REGULATOR PROTEIN 1"/>
    <property type="match status" value="1"/>
</dbReference>
<dbReference type="Pfam" id="PF00072">
    <property type="entry name" value="Response_reg"/>
    <property type="match status" value="1"/>
</dbReference>
<evidence type="ECO:0000313" key="4">
    <source>
        <dbReference type="EMBL" id="TWI88263.1"/>
    </source>
</evidence>
<dbReference type="GO" id="GO:0000160">
    <property type="term" value="P:phosphorelay signal transduction system"/>
    <property type="evidence" value="ECO:0007669"/>
    <property type="project" value="InterPro"/>
</dbReference>
<proteinExistence type="predicted"/>
<keyword evidence="1 2" id="KW-0597">Phosphoprotein</keyword>
<sequence>MTNANVNQDLTHVLLAEDDDDDFLIFSLAIDEITSVRVVLTRAENGDILMKLLNEKHPDLLFLDLLMPCRDGRQCIREIRANKEFDTLPVIVYSSLSDLESIEFCYREGSNLYAKKPTSLSELKDILERIFAIDWKRMLYYPPMSQFVING</sequence>
<protein>
    <submittedName>
        <fullName evidence="4">Response regulator receiver domain-containing protein</fullName>
    </submittedName>
</protein>
<dbReference type="InterPro" id="IPR050595">
    <property type="entry name" value="Bact_response_regulator"/>
</dbReference>
<dbReference type="OrthoDB" id="7631574at2"/>
<reference evidence="4 5" key="1">
    <citation type="journal article" date="2013" name="Stand. Genomic Sci.">
        <title>Genomic Encyclopedia of Type Strains, Phase I: The one thousand microbial genomes (KMG-I) project.</title>
        <authorList>
            <person name="Kyrpides N.C."/>
            <person name="Woyke T."/>
            <person name="Eisen J.A."/>
            <person name="Garrity G."/>
            <person name="Lilburn T.G."/>
            <person name="Beck B.J."/>
            <person name="Whitman W.B."/>
            <person name="Hugenholtz P."/>
            <person name="Klenk H.P."/>
        </authorList>
    </citation>
    <scope>NUCLEOTIDE SEQUENCE [LARGE SCALE GENOMIC DNA]</scope>
    <source>
        <strain evidence="4 5">DSM 13484</strain>
    </source>
</reference>
<gene>
    <name evidence="4" type="ORF">LX66_2348</name>
</gene>
<dbReference type="SMART" id="SM00448">
    <property type="entry name" value="REC"/>
    <property type="match status" value="1"/>
</dbReference>
<dbReference type="Gene3D" id="3.40.50.2300">
    <property type="match status" value="1"/>
</dbReference>
<dbReference type="SUPFAM" id="SSF52172">
    <property type="entry name" value="CheY-like"/>
    <property type="match status" value="1"/>
</dbReference>
<accession>A0A562T4G4</accession>
<keyword evidence="5" id="KW-1185">Reference proteome</keyword>
<dbReference type="InterPro" id="IPR001789">
    <property type="entry name" value="Sig_transdc_resp-reg_receiver"/>
</dbReference>
<dbReference type="InterPro" id="IPR011006">
    <property type="entry name" value="CheY-like_superfamily"/>
</dbReference>
<organism evidence="4 5">
    <name type="scientific">Chitinophaga japonensis</name>
    <name type="common">Flexibacter japonensis</name>
    <dbReference type="NCBI Taxonomy" id="104662"/>
    <lineage>
        <taxon>Bacteria</taxon>
        <taxon>Pseudomonadati</taxon>
        <taxon>Bacteroidota</taxon>
        <taxon>Chitinophagia</taxon>
        <taxon>Chitinophagales</taxon>
        <taxon>Chitinophagaceae</taxon>
        <taxon>Chitinophaga</taxon>
    </lineage>
</organism>